<dbReference type="AlphaFoldDB" id="A0AAD0ASS0"/>
<sequence>MIKYIATVKIQGFELSRTIKSELYKPYYMTDEELEEAEKMLKTDLKKIFGEDIEIVGYHIGVCENGK</sequence>
<dbReference type="Proteomes" id="UP000231749">
    <property type="component" value="Chromosome"/>
</dbReference>
<protein>
    <submittedName>
        <fullName evidence="1">Uncharacterized protein</fullName>
    </submittedName>
</protein>
<name>A0AAD0ASS0_9FUSO</name>
<evidence type="ECO:0000313" key="1">
    <source>
        <dbReference type="EMBL" id="ATV67012.1"/>
    </source>
</evidence>
<gene>
    <name evidence="1" type="ORF">CTM86_10800</name>
</gene>
<proteinExistence type="predicted"/>
<dbReference type="EMBL" id="CP024702">
    <property type="protein sequence ID" value="ATV67012.1"/>
    <property type="molecule type" value="Genomic_DNA"/>
</dbReference>
<organism evidence="1 2">
    <name type="scientific">Fusobacterium pseudoperiodonticum</name>
    <dbReference type="NCBI Taxonomy" id="2663009"/>
    <lineage>
        <taxon>Bacteria</taxon>
        <taxon>Fusobacteriati</taxon>
        <taxon>Fusobacteriota</taxon>
        <taxon>Fusobacteriia</taxon>
        <taxon>Fusobacteriales</taxon>
        <taxon>Fusobacteriaceae</taxon>
        <taxon>Fusobacterium</taxon>
    </lineage>
</organism>
<evidence type="ECO:0000313" key="2">
    <source>
        <dbReference type="Proteomes" id="UP000231749"/>
    </source>
</evidence>
<dbReference type="RefSeq" id="WP_099991212.1">
    <property type="nucleotide sequence ID" value="NZ_CP024702.1"/>
</dbReference>
<reference evidence="2" key="1">
    <citation type="submission" date="2017-11" db="EMBL/GenBank/DDBJ databases">
        <title>Genome sequencing of Fusobacterium periodonticum KCOM 1282.</title>
        <authorList>
            <person name="Kook J.-K."/>
            <person name="Park S.-N."/>
            <person name="Lim Y.K."/>
        </authorList>
    </citation>
    <scope>NUCLEOTIDE SEQUENCE [LARGE SCALE GENOMIC DNA]</scope>
    <source>
        <strain evidence="2">KCOM 1282</strain>
    </source>
</reference>
<accession>A0AAD0ASS0</accession>